<gene>
    <name evidence="1" type="ORF">O6P43_012148</name>
</gene>
<dbReference type="Proteomes" id="UP001163823">
    <property type="component" value="Chromosome 5"/>
</dbReference>
<proteinExistence type="predicted"/>
<keyword evidence="2" id="KW-1185">Reference proteome</keyword>
<sequence>MLSNLFYLEELIVKDCPKLNSLLQKIGFYNCPKLKSLSTAELSSNNLKEIKGEKKWWETLTWSETEWGQQGHQRDYLHSIFSVVNREDDIMTQLASGGDSNR</sequence>
<comment type="caution">
    <text evidence="1">The sequence shown here is derived from an EMBL/GenBank/DDBJ whole genome shotgun (WGS) entry which is preliminary data.</text>
</comment>
<organism evidence="1 2">
    <name type="scientific">Quillaja saponaria</name>
    <name type="common">Soap bark tree</name>
    <dbReference type="NCBI Taxonomy" id="32244"/>
    <lineage>
        <taxon>Eukaryota</taxon>
        <taxon>Viridiplantae</taxon>
        <taxon>Streptophyta</taxon>
        <taxon>Embryophyta</taxon>
        <taxon>Tracheophyta</taxon>
        <taxon>Spermatophyta</taxon>
        <taxon>Magnoliopsida</taxon>
        <taxon>eudicotyledons</taxon>
        <taxon>Gunneridae</taxon>
        <taxon>Pentapetalae</taxon>
        <taxon>rosids</taxon>
        <taxon>fabids</taxon>
        <taxon>Fabales</taxon>
        <taxon>Quillajaceae</taxon>
        <taxon>Quillaja</taxon>
    </lineage>
</organism>
<reference evidence="1" key="1">
    <citation type="journal article" date="2023" name="Science">
        <title>Elucidation of the pathway for biosynthesis of saponin adjuvants from the soapbark tree.</title>
        <authorList>
            <person name="Reed J."/>
            <person name="Orme A."/>
            <person name="El-Demerdash A."/>
            <person name="Owen C."/>
            <person name="Martin L.B.B."/>
            <person name="Misra R.C."/>
            <person name="Kikuchi S."/>
            <person name="Rejzek M."/>
            <person name="Martin A.C."/>
            <person name="Harkess A."/>
            <person name="Leebens-Mack J."/>
            <person name="Louveau T."/>
            <person name="Stephenson M.J."/>
            <person name="Osbourn A."/>
        </authorList>
    </citation>
    <scope>NUCLEOTIDE SEQUENCE</scope>
    <source>
        <strain evidence="1">S10</strain>
    </source>
</reference>
<dbReference type="AlphaFoldDB" id="A0AAD7M134"/>
<accession>A0AAD7M134</accession>
<name>A0AAD7M134_QUISA</name>
<protein>
    <submittedName>
        <fullName evidence="1">Disease resistance protein</fullName>
    </submittedName>
</protein>
<evidence type="ECO:0000313" key="2">
    <source>
        <dbReference type="Proteomes" id="UP001163823"/>
    </source>
</evidence>
<evidence type="ECO:0000313" key="1">
    <source>
        <dbReference type="EMBL" id="KAJ7967970.1"/>
    </source>
</evidence>
<dbReference type="KEGG" id="qsa:O6P43_012148"/>
<dbReference type="EMBL" id="JARAOO010000005">
    <property type="protein sequence ID" value="KAJ7967970.1"/>
    <property type="molecule type" value="Genomic_DNA"/>
</dbReference>